<feature type="domain" description="Amidohydrolase 3" evidence="1">
    <location>
        <begin position="200"/>
        <end position="432"/>
    </location>
</feature>
<dbReference type="Pfam" id="PF07969">
    <property type="entry name" value="Amidohydro_3"/>
    <property type="match status" value="1"/>
</dbReference>
<name>A0ABR9VNX8_9SYNC</name>
<protein>
    <submittedName>
        <fullName evidence="2">Cytosine deaminase</fullName>
        <ecNumber evidence="2">3.5.4.1</ecNumber>
    </submittedName>
</protein>
<dbReference type="InterPro" id="IPR032466">
    <property type="entry name" value="Metal_Hydrolase"/>
</dbReference>
<dbReference type="Proteomes" id="UP000658720">
    <property type="component" value="Unassembled WGS sequence"/>
</dbReference>
<dbReference type="EC" id="3.5.4.1" evidence="2"/>
<dbReference type="NCBIfam" id="NF005759">
    <property type="entry name" value="PRK07583.1"/>
    <property type="match status" value="1"/>
</dbReference>
<dbReference type="SUPFAM" id="SSF51556">
    <property type="entry name" value="Metallo-dependent hydrolases"/>
    <property type="match status" value="1"/>
</dbReference>
<reference evidence="2 3" key="1">
    <citation type="submission" date="2020-10" db="EMBL/GenBank/DDBJ databases">
        <authorList>
            <person name="Castelo-Branco R."/>
            <person name="Eusebio N."/>
            <person name="Adriana R."/>
            <person name="Vieira A."/>
            <person name="Brugerolle De Fraissinette N."/>
            <person name="Rezende De Castro R."/>
            <person name="Schneider M.P."/>
            <person name="Vasconcelos V."/>
            <person name="Leao P.N."/>
        </authorList>
    </citation>
    <scope>NUCLEOTIDE SEQUENCE [LARGE SCALE GENOMIC DNA]</scope>
    <source>
        <strain evidence="2 3">LEGE 00031</strain>
    </source>
</reference>
<proteinExistence type="predicted"/>
<dbReference type="Gene3D" id="2.30.40.10">
    <property type="entry name" value="Urease, subunit C, domain 1"/>
    <property type="match status" value="1"/>
</dbReference>
<keyword evidence="3" id="KW-1185">Reference proteome</keyword>
<dbReference type="CDD" id="cd01293">
    <property type="entry name" value="Bact_CD"/>
    <property type="match status" value="1"/>
</dbReference>
<dbReference type="EMBL" id="JADEVV010000007">
    <property type="protein sequence ID" value="MBE9253029.1"/>
    <property type="molecule type" value="Genomic_DNA"/>
</dbReference>
<dbReference type="PANTHER" id="PTHR32027:SF0">
    <property type="entry name" value="CYTOSINE DEAMINASE"/>
    <property type="match status" value="1"/>
</dbReference>
<evidence type="ECO:0000313" key="3">
    <source>
        <dbReference type="Proteomes" id="UP000658720"/>
    </source>
</evidence>
<dbReference type="Gene3D" id="3.20.20.140">
    <property type="entry name" value="Metal-dependent hydrolases"/>
    <property type="match status" value="1"/>
</dbReference>
<dbReference type="InterPro" id="IPR052349">
    <property type="entry name" value="Metallo-hydrolase_Enzymes"/>
</dbReference>
<dbReference type="GO" id="GO:0004131">
    <property type="term" value="F:cytosine deaminase activity"/>
    <property type="evidence" value="ECO:0007669"/>
    <property type="project" value="UniProtKB-EC"/>
</dbReference>
<evidence type="ECO:0000259" key="1">
    <source>
        <dbReference type="Pfam" id="PF07969"/>
    </source>
</evidence>
<comment type="caution">
    <text evidence="2">The sequence shown here is derived from an EMBL/GenBank/DDBJ whole genome shotgun (WGS) entry which is preliminary data.</text>
</comment>
<sequence length="456" mass="51119">MSSPLVFPSDSHYWLENAHIPPNLIKTRVNYPQEIHFPRLWEDLGLYHLEIADGKIKNIIAVGQRENVNEVIKDDAIPRLNLKQRMILPCFVDMHTHLDKGHIWGRSPNGDGTFAGAIAGTERDAAHHQQPEDIYRRMEFGLQCSYAHGTVAVRTHLESAGQRGQMVWEVFRQLRQTWADRLTLQGVAMVSTDYYLTPEAEKLADQMAEWGGILGGVAYACPQVEAQLTRLFTLAQARNLAIDLHVDENGDRRSRVLHQVAAIALKVGFTGQIVCGHCCSLDVQSPQQVQQTLNLVKQANIAIISLPLCNLYLQGRDQPQKPAWRGITKVHDIQAQGIPLVFASDNCRDPFFPFGDHDGLEVLNQSVRIGQLDPPYGRWCATVNRTPAQLMDLADQGCLAVDGPADFVIFPARYFSELFSRSQGDRLVIRRGKPTHHRPPEYQELDDLMGFGAVGS</sequence>
<dbReference type="PANTHER" id="PTHR32027">
    <property type="entry name" value="CYTOSINE DEAMINASE"/>
    <property type="match status" value="1"/>
</dbReference>
<organism evidence="2 3">
    <name type="scientific">Synechocystis salina LEGE 00031</name>
    <dbReference type="NCBI Taxonomy" id="1828736"/>
    <lineage>
        <taxon>Bacteria</taxon>
        <taxon>Bacillati</taxon>
        <taxon>Cyanobacteriota</taxon>
        <taxon>Cyanophyceae</taxon>
        <taxon>Synechococcales</taxon>
        <taxon>Merismopediaceae</taxon>
        <taxon>Synechocystis</taxon>
    </lineage>
</organism>
<dbReference type="InterPro" id="IPR013108">
    <property type="entry name" value="Amidohydro_3"/>
</dbReference>
<gene>
    <name evidence="2" type="ORF">IQ217_03965</name>
</gene>
<accession>A0ABR9VNX8</accession>
<dbReference type="RefSeq" id="WP_194018986.1">
    <property type="nucleotide sequence ID" value="NZ_JADEVV010000007.1"/>
</dbReference>
<keyword evidence="2" id="KW-0378">Hydrolase</keyword>
<evidence type="ECO:0000313" key="2">
    <source>
        <dbReference type="EMBL" id="MBE9253029.1"/>
    </source>
</evidence>
<dbReference type="InterPro" id="IPR011059">
    <property type="entry name" value="Metal-dep_hydrolase_composite"/>
</dbReference>